<reference evidence="1" key="1">
    <citation type="submission" date="2020-02" db="EMBL/GenBank/DDBJ databases">
        <authorList>
            <person name="Meier V. D."/>
        </authorList>
    </citation>
    <scope>NUCLEOTIDE SEQUENCE</scope>
    <source>
        <strain evidence="1">AVDCRST_MAG75</strain>
    </source>
</reference>
<dbReference type="AlphaFoldDB" id="A0A6J4PJ21"/>
<sequence>DRLPGSSSAAVVPGGQGITDRGGACCGDHGAQRCACRRRLQGRGPVPGCRLVGVLAERPGTVAARPRRLAGIRATDHRL</sequence>
<name>A0A6J4PJ21_9ACTN</name>
<protein>
    <submittedName>
        <fullName evidence="1">Uncharacterized protein</fullName>
    </submittedName>
</protein>
<organism evidence="1">
    <name type="scientific">uncultured Propionibacteriaceae bacterium</name>
    <dbReference type="NCBI Taxonomy" id="257457"/>
    <lineage>
        <taxon>Bacteria</taxon>
        <taxon>Bacillati</taxon>
        <taxon>Actinomycetota</taxon>
        <taxon>Actinomycetes</taxon>
        <taxon>Propionibacteriales</taxon>
        <taxon>Propionibacteriaceae</taxon>
        <taxon>environmental samples</taxon>
    </lineage>
</organism>
<evidence type="ECO:0000313" key="1">
    <source>
        <dbReference type="EMBL" id="CAA9414903.1"/>
    </source>
</evidence>
<gene>
    <name evidence="1" type="ORF">AVDCRST_MAG75-3031</name>
</gene>
<feature type="non-terminal residue" evidence="1">
    <location>
        <position position="1"/>
    </location>
</feature>
<proteinExistence type="predicted"/>
<dbReference type="EMBL" id="CADCUO010000216">
    <property type="protein sequence ID" value="CAA9414903.1"/>
    <property type="molecule type" value="Genomic_DNA"/>
</dbReference>
<accession>A0A6J4PJ21</accession>
<feature type="non-terminal residue" evidence="1">
    <location>
        <position position="79"/>
    </location>
</feature>